<evidence type="ECO:0008006" key="4">
    <source>
        <dbReference type="Google" id="ProtNLM"/>
    </source>
</evidence>
<keyword evidence="1" id="KW-0732">Signal</keyword>
<evidence type="ECO:0000256" key="1">
    <source>
        <dbReference type="SAM" id="SignalP"/>
    </source>
</evidence>
<evidence type="ECO:0000313" key="3">
    <source>
        <dbReference type="Proteomes" id="UP001224682"/>
    </source>
</evidence>
<name>A0ABU0BH45_9HYPH</name>
<feature type="chain" id="PRO_5046706410" description="Outer membrane protein beta-barrel domain-containing protein" evidence="1">
    <location>
        <begin position="24"/>
        <end position="197"/>
    </location>
</feature>
<comment type="caution">
    <text evidence="2">The sequence shown here is derived from an EMBL/GenBank/DDBJ whole genome shotgun (WGS) entry which is preliminary data.</text>
</comment>
<dbReference type="EMBL" id="JAUSUI010000012">
    <property type="protein sequence ID" value="MDQ0305158.1"/>
    <property type="molecule type" value="Genomic_DNA"/>
</dbReference>
<gene>
    <name evidence="2" type="ORF">J2S75_004209</name>
</gene>
<sequence>MRAGTLAASCLFLCVLPLTPALAGSTTLSGNVTTERVPDDFSDTKGTDWGLGIAHTFDNHFIIAANGKYYDTARTTDYKVNVDASVGYTHNFGAFALTGMAGIGQHFIESDDPRNFPYYFFSVAADIPITKQFTWTAFKLRYRNAFDTANDYNTPEIATGISYWATDHTAITLFIERDWTDGEPAYNGIELGFKHKF</sequence>
<dbReference type="Proteomes" id="UP001224682">
    <property type="component" value="Unassembled WGS sequence"/>
</dbReference>
<proteinExistence type="predicted"/>
<dbReference type="RefSeq" id="WP_307022958.1">
    <property type="nucleotide sequence ID" value="NZ_JAUSUI010000012.1"/>
</dbReference>
<reference evidence="2 3" key="1">
    <citation type="submission" date="2023-07" db="EMBL/GenBank/DDBJ databases">
        <title>Genomic Encyclopedia of Type Strains, Phase IV (KMG-IV): sequencing the most valuable type-strain genomes for metagenomic binning, comparative biology and taxonomic classification.</title>
        <authorList>
            <person name="Goeker M."/>
        </authorList>
    </citation>
    <scope>NUCLEOTIDE SEQUENCE [LARGE SCALE GENOMIC DNA]</scope>
    <source>
        <strain evidence="2 3">DSM 2457</strain>
    </source>
</reference>
<keyword evidence="3" id="KW-1185">Reference proteome</keyword>
<dbReference type="SUPFAM" id="SSF56935">
    <property type="entry name" value="Porins"/>
    <property type="match status" value="1"/>
</dbReference>
<feature type="signal peptide" evidence="1">
    <location>
        <begin position="1"/>
        <end position="23"/>
    </location>
</feature>
<accession>A0ABU0BH45</accession>
<evidence type="ECO:0000313" key="2">
    <source>
        <dbReference type="EMBL" id="MDQ0305158.1"/>
    </source>
</evidence>
<protein>
    <recommendedName>
        <fullName evidence="4">Outer membrane protein beta-barrel domain-containing protein</fullName>
    </recommendedName>
</protein>
<organism evidence="2 3">
    <name type="scientific">Ancylobacter polymorphus</name>
    <dbReference type="NCBI Taxonomy" id="223390"/>
    <lineage>
        <taxon>Bacteria</taxon>
        <taxon>Pseudomonadati</taxon>
        <taxon>Pseudomonadota</taxon>
        <taxon>Alphaproteobacteria</taxon>
        <taxon>Hyphomicrobiales</taxon>
        <taxon>Xanthobacteraceae</taxon>
        <taxon>Ancylobacter</taxon>
    </lineage>
</organism>